<dbReference type="PANTHER" id="PTHR13318:SF95">
    <property type="entry name" value="F-BOX PROTEIN YLR352W"/>
    <property type="match status" value="1"/>
</dbReference>
<accession>A0A7R8YYA7</accession>
<gene>
    <name evidence="1" type="ORF">HERILL_LOCUS11367</name>
</gene>
<dbReference type="InParanoid" id="A0A7R8YYA7"/>
<evidence type="ECO:0000313" key="1">
    <source>
        <dbReference type="EMBL" id="CAD7088772.1"/>
    </source>
</evidence>
<keyword evidence="2" id="KW-1185">Reference proteome</keyword>
<organism evidence="1 2">
    <name type="scientific">Hermetia illucens</name>
    <name type="common">Black soldier fly</name>
    <dbReference type="NCBI Taxonomy" id="343691"/>
    <lineage>
        <taxon>Eukaryota</taxon>
        <taxon>Metazoa</taxon>
        <taxon>Ecdysozoa</taxon>
        <taxon>Arthropoda</taxon>
        <taxon>Hexapoda</taxon>
        <taxon>Insecta</taxon>
        <taxon>Pterygota</taxon>
        <taxon>Neoptera</taxon>
        <taxon>Endopterygota</taxon>
        <taxon>Diptera</taxon>
        <taxon>Brachycera</taxon>
        <taxon>Stratiomyomorpha</taxon>
        <taxon>Stratiomyidae</taxon>
        <taxon>Hermetiinae</taxon>
        <taxon>Hermetia</taxon>
    </lineage>
</organism>
<dbReference type="InterPro" id="IPR032675">
    <property type="entry name" value="LRR_dom_sf"/>
</dbReference>
<dbReference type="AlphaFoldDB" id="A0A7R8YYA7"/>
<dbReference type="Gene3D" id="3.80.10.10">
    <property type="entry name" value="Ribonuclease Inhibitor"/>
    <property type="match status" value="1"/>
</dbReference>
<name>A0A7R8YYA7_HERIL</name>
<reference evidence="1 2" key="1">
    <citation type="submission" date="2020-11" db="EMBL/GenBank/DDBJ databases">
        <authorList>
            <person name="Wallbank WR R."/>
            <person name="Pardo Diaz C."/>
            <person name="Kozak K."/>
            <person name="Martin S."/>
            <person name="Jiggins C."/>
            <person name="Moest M."/>
            <person name="Warren A I."/>
            <person name="Generalovic N T."/>
            <person name="Byers J.R.P. K."/>
            <person name="Montejo-Kovacevich G."/>
            <person name="Yen C E."/>
        </authorList>
    </citation>
    <scope>NUCLEOTIDE SEQUENCE [LARGE SCALE GENOMIC DNA]</scope>
</reference>
<protein>
    <submittedName>
        <fullName evidence="1">Uncharacterized protein</fullName>
    </submittedName>
</protein>
<dbReference type="InterPro" id="IPR006553">
    <property type="entry name" value="Leu-rich_rpt_Cys-con_subtyp"/>
</dbReference>
<dbReference type="PANTHER" id="PTHR13318">
    <property type="entry name" value="PARTNER OF PAIRED, ISOFORM B-RELATED"/>
    <property type="match status" value="1"/>
</dbReference>
<evidence type="ECO:0000313" key="2">
    <source>
        <dbReference type="Proteomes" id="UP000594454"/>
    </source>
</evidence>
<dbReference type="FunCoup" id="A0A7R8YYA7">
    <property type="interactions" value="5"/>
</dbReference>
<dbReference type="EMBL" id="LR899012">
    <property type="protein sequence ID" value="CAD7088772.1"/>
    <property type="molecule type" value="Genomic_DNA"/>
</dbReference>
<sequence length="377" mass="43522">MFNFNSIYENTSLSEATEILAKYGHAIKKLLIELKFGYHKNIRDYCELVPTNCPNIEEIQFNFPGKVDREIMEVILRGSKNIKVLRCNTLELLDDHCLLMSHLRELENLDIKNNRAISGIHLNNLTKLKDLNLQGCYGLKSEHFIEICKGTKLERLNIASCINLNEAAFEVLLQTQSELEEIRINHWYQNGNVEHVARLPNLKHVNISWYSQKKESKGTELVNILASCNSDAIQTLRIFRPKNFTQAQRAGILKLSNLLTLSFVADMDLNDLFLAKVSEACPNLEEIDISESKNVTNDGIIELVQNLEGLRSLDLRCCRQIDGSLYRKIVAIRTKSKKAKCLLVYVWNTELEKMYFETPEDYFKLRKFVKLSFIPNF</sequence>
<dbReference type="GO" id="GO:0031146">
    <property type="term" value="P:SCF-dependent proteasomal ubiquitin-dependent protein catabolic process"/>
    <property type="evidence" value="ECO:0007669"/>
    <property type="project" value="TreeGrafter"/>
</dbReference>
<dbReference type="Proteomes" id="UP000594454">
    <property type="component" value="Chromosome 4"/>
</dbReference>
<dbReference type="OrthoDB" id="6492012at2759"/>
<dbReference type="SMART" id="SM00367">
    <property type="entry name" value="LRR_CC"/>
    <property type="match status" value="4"/>
</dbReference>
<dbReference type="SUPFAM" id="SSF52047">
    <property type="entry name" value="RNI-like"/>
    <property type="match status" value="1"/>
</dbReference>
<dbReference type="GO" id="GO:0019005">
    <property type="term" value="C:SCF ubiquitin ligase complex"/>
    <property type="evidence" value="ECO:0007669"/>
    <property type="project" value="TreeGrafter"/>
</dbReference>
<proteinExistence type="predicted"/>